<evidence type="ECO:0000256" key="3">
    <source>
        <dbReference type="ARBA" id="ARBA00022729"/>
    </source>
</evidence>
<feature type="binding site" evidence="5">
    <location>
        <position position="117"/>
    </location>
    <ligand>
        <name>substrate</name>
    </ligand>
</feature>
<dbReference type="Proteomes" id="UP000223913">
    <property type="component" value="Unassembled WGS sequence"/>
</dbReference>
<dbReference type="GO" id="GO:0004035">
    <property type="term" value="F:alkaline phosphatase activity"/>
    <property type="evidence" value="ECO:0007669"/>
    <property type="project" value="InterPro"/>
</dbReference>
<keyword evidence="3" id="KW-0732">Signal</keyword>
<dbReference type="Gene3D" id="3.40.720.10">
    <property type="entry name" value="Alkaline Phosphatase, subunit A"/>
    <property type="match status" value="1"/>
</dbReference>
<dbReference type="InterPro" id="IPR017850">
    <property type="entry name" value="Alkaline_phosphatase_core_sf"/>
</dbReference>
<dbReference type="PROSITE" id="PS51257">
    <property type="entry name" value="PROKAR_LIPOPROTEIN"/>
    <property type="match status" value="1"/>
</dbReference>
<gene>
    <name evidence="6" type="ORF">CRP01_22220</name>
</gene>
<proteinExistence type="predicted"/>
<keyword evidence="7" id="KW-1185">Reference proteome</keyword>
<dbReference type="Pfam" id="PF01663">
    <property type="entry name" value="Phosphodiest"/>
    <property type="match status" value="1"/>
</dbReference>
<dbReference type="OrthoDB" id="9766127at2"/>
<feature type="binding site" evidence="5">
    <location>
        <begin position="177"/>
        <end position="179"/>
    </location>
    <ligand>
        <name>substrate</name>
    </ligand>
</feature>
<evidence type="ECO:0000256" key="5">
    <source>
        <dbReference type="PIRSR" id="PIRSR031924-51"/>
    </source>
</evidence>
<dbReference type="Gene3D" id="3.30.1360.150">
    <property type="match status" value="1"/>
</dbReference>
<reference evidence="6 7" key="1">
    <citation type="submission" date="2017-10" db="EMBL/GenBank/DDBJ databases">
        <title>The draft genome sequence of Lewinella nigricans NBRC 102662.</title>
        <authorList>
            <person name="Wang K."/>
        </authorList>
    </citation>
    <scope>NUCLEOTIDE SEQUENCE [LARGE SCALE GENOMIC DNA]</scope>
    <source>
        <strain evidence="6 7">NBRC 102662</strain>
    </source>
</reference>
<evidence type="ECO:0008006" key="8">
    <source>
        <dbReference type="Google" id="ProtNLM"/>
    </source>
</evidence>
<feature type="active site" description="Phosphothreonine intermediate" evidence="4">
    <location>
        <position position="96"/>
    </location>
</feature>
<evidence type="ECO:0000313" key="6">
    <source>
        <dbReference type="EMBL" id="PHN04281.1"/>
    </source>
</evidence>
<evidence type="ECO:0000313" key="7">
    <source>
        <dbReference type="Proteomes" id="UP000223913"/>
    </source>
</evidence>
<evidence type="ECO:0000256" key="4">
    <source>
        <dbReference type="PIRSR" id="PIRSR031924-50"/>
    </source>
</evidence>
<dbReference type="PANTHER" id="PTHR10151">
    <property type="entry name" value="ECTONUCLEOTIDE PYROPHOSPHATASE/PHOSPHODIESTERASE"/>
    <property type="match status" value="1"/>
</dbReference>
<dbReference type="AlphaFoldDB" id="A0A2D0N6Y6"/>
<keyword evidence="1 4" id="KW-0597">Phosphoprotein</keyword>
<name>A0A2D0N6Y6_FLAN2</name>
<dbReference type="GO" id="GO:0046872">
    <property type="term" value="F:metal ion binding"/>
    <property type="evidence" value="ECO:0007669"/>
    <property type="project" value="UniProtKB-KW"/>
</dbReference>
<evidence type="ECO:0000256" key="2">
    <source>
        <dbReference type="ARBA" id="ARBA00022723"/>
    </source>
</evidence>
<evidence type="ECO:0000256" key="1">
    <source>
        <dbReference type="ARBA" id="ARBA00022553"/>
    </source>
</evidence>
<accession>A0A2D0N6Y6</accession>
<dbReference type="EMBL" id="PDUD01000026">
    <property type="protein sequence ID" value="PHN04281.1"/>
    <property type="molecule type" value="Genomic_DNA"/>
</dbReference>
<keyword evidence="2" id="KW-0479">Metal-binding</keyword>
<dbReference type="PANTHER" id="PTHR10151:SF120">
    <property type="entry name" value="BIS(5'-ADENOSYL)-TRIPHOSPHATASE"/>
    <property type="match status" value="1"/>
</dbReference>
<organism evidence="6 7">
    <name type="scientific">Flavilitoribacter nigricans (strain ATCC 23147 / DSM 23189 / NBRC 102662 / NCIMB 1420 / SS-2)</name>
    <name type="common">Lewinella nigricans</name>
    <dbReference type="NCBI Taxonomy" id="1122177"/>
    <lineage>
        <taxon>Bacteria</taxon>
        <taxon>Pseudomonadati</taxon>
        <taxon>Bacteroidota</taxon>
        <taxon>Saprospiria</taxon>
        <taxon>Saprospirales</taxon>
        <taxon>Lewinellaceae</taxon>
        <taxon>Flavilitoribacter</taxon>
    </lineage>
</organism>
<protein>
    <recommendedName>
        <fullName evidence="8">Alkaline phosphatase family protein</fullName>
    </recommendedName>
</protein>
<comment type="caution">
    <text evidence="6">The sequence shown here is derived from an EMBL/GenBank/DDBJ whole genome shotgun (WGS) entry which is preliminary data.</text>
</comment>
<dbReference type="InterPro" id="IPR002591">
    <property type="entry name" value="Phosphodiest/P_Trfase"/>
</dbReference>
<dbReference type="CDD" id="cd16016">
    <property type="entry name" value="AP-SPAP"/>
    <property type="match status" value="1"/>
</dbReference>
<dbReference type="InterPro" id="IPR026263">
    <property type="entry name" value="Alkaline_phosphatase_prok"/>
</dbReference>
<sequence length="574" mass="65379">MKNKLPFLHTFLLVLVLTFLSCGRKVSSAPTSYEPPVMTDKGGDPVPRLVILLSVDQMRSSYLDRFSSLYTGGLKRLREEGMVFENAHHEHGLTLTAPGHATLSTGCYPQRHGIIANDFYNRSTQKMQYAVEDPRASMVGADENGPSHSPVSLAVPGIGDWLKKDQRQSKVYAVAFKDRSAILLGGKQPDQAYWYDDINSRYISSSYYGNRYPQWARELVGREYLKDEIEKGWHKRLGNDPVYERLAGPDGVIQENARFLPEFPHTKIRMGGFVRPESREREMFWTTPFGDKFTLRFARELVTRNQLGADEVPDMLMISCSTADAIGHHFGPDSQEVMDYYLRLDEYLEEFFSFLDQQVGRDNYLVVLSADHGVVTMPEVAAEKGIDAKRITITQFREIMDQFDQNMQQSLGLSSPIIHTANYTGVSLNYQEAGKKGIKPEELRKKIADALEKMYFIEDAFTQEDLEIEHPTRPYLELYQRSTFPGRGHDIKLRYKENYLVAYAANGSSHGSPYEYDNHVPMVYYGFGLPAKRIDRRVATVDIAPTLARLMHLTVTPNQFDGQLLPEVTFAVQE</sequence>
<dbReference type="PIRSF" id="PIRSF031924">
    <property type="entry name" value="Pi-irrepressible_AP"/>
    <property type="match status" value="1"/>
</dbReference>
<dbReference type="SUPFAM" id="SSF53649">
    <property type="entry name" value="Alkaline phosphatase-like"/>
    <property type="match status" value="1"/>
</dbReference>
<dbReference type="RefSeq" id="WP_099152307.1">
    <property type="nucleotide sequence ID" value="NZ_PDUD01000026.1"/>
</dbReference>